<evidence type="ECO:0000259" key="2">
    <source>
        <dbReference type="Pfam" id="PF01261"/>
    </source>
</evidence>
<dbReference type="Pfam" id="PF01261">
    <property type="entry name" value="AP_endonuc_2"/>
    <property type="match status" value="1"/>
</dbReference>
<protein>
    <submittedName>
        <fullName evidence="3">Sugar phosphate isomerase/epimerase</fullName>
    </submittedName>
</protein>
<keyword evidence="3" id="KW-0413">Isomerase</keyword>
<dbReference type="InterPro" id="IPR050312">
    <property type="entry name" value="IolE/XylAMocC-like"/>
</dbReference>
<dbReference type="InterPro" id="IPR036237">
    <property type="entry name" value="Xyl_isomerase-like_sf"/>
</dbReference>
<sequence>MTSALGLGTYAFFWEGAHTLPTGPNPEPLPLGGMLARTAELGLSLFQICDYAPLLGYSAAELRGLRATADDLGIRLELGTKGVAPAHLRSFLDLAGVLGADYLRSMVFAPDSRPTLAEAERMLREVLPEAEAAGVRLGLETYEQLPTAALLALVEEVGSDALGICLDPANTVAALEDPRAVVERCAPYVNGIHVKDFAFSRRDGWVGFTLAGAPMGEGLLDYVHLVETVRPAERGITRIVEHWLPWQGDLTTTVAQERDWTDHNVGYLKEH</sequence>
<evidence type="ECO:0000313" key="4">
    <source>
        <dbReference type="Proteomes" id="UP001205337"/>
    </source>
</evidence>
<evidence type="ECO:0000313" key="3">
    <source>
        <dbReference type="EMBL" id="MCS0500137.1"/>
    </source>
</evidence>
<dbReference type="InterPro" id="IPR013022">
    <property type="entry name" value="Xyl_isomerase-like_TIM-brl"/>
</dbReference>
<keyword evidence="1" id="KW-0119">Carbohydrate metabolism</keyword>
<dbReference type="GO" id="GO:0016853">
    <property type="term" value="F:isomerase activity"/>
    <property type="evidence" value="ECO:0007669"/>
    <property type="project" value="UniProtKB-KW"/>
</dbReference>
<dbReference type="SUPFAM" id="SSF51658">
    <property type="entry name" value="Xylose isomerase-like"/>
    <property type="match status" value="1"/>
</dbReference>
<dbReference type="EMBL" id="JANTHX010000008">
    <property type="protein sequence ID" value="MCS0500137.1"/>
    <property type="molecule type" value="Genomic_DNA"/>
</dbReference>
<organism evidence="3 4">
    <name type="scientific">Protaetiibacter mangrovi</name>
    <dbReference type="NCBI Taxonomy" id="2970926"/>
    <lineage>
        <taxon>Bacteria</taxon>
        <taxon>Bacillati</taxon>
        <taxon>Actinomycetota</taxon>
        <taxon>Actinomycetes</taxon>
        <taxon>Micrococcales</taxon>
        <taxon>Microbacteriaceae</taxon>
        <taxon>Protaetiibacter</taxon>
    </lineage>
</organism>
<evidence type="ECO:0000256" key="1">
    <source>
        <dbReference type="ARBA" id="ARBA00023277"/>
    </source>
</evidence>
<comment type="caution">
    <text evidence="3">The sequence shown here is derived from an EMBL/GenBank/DDBJ whole genome shotgun (WGS) entry which is preliminary data.</text>
</comment>
<gene>
    <name evidence="3" type="ORF">NUH29_11335</name>
</gene>
<dbReference type="PANTHER" id="PTHR12110">
    <property type="entry name" value="HYDROXYPYRUVATE ISOMERASE"/>
    <property type="match status" value="1"/>
</dbReference>
<dbReference type="Gene3D" id="3.20.20.150">
    <property type="entry name" value="Divalent-metal-dependent TIM barrel enzymes"/>
    <property type="match status" value="1"/>
</dbReference>
<name>A0ABT1ZHF3_9MICO</name>
<proteinExistence type="predicted"/>
<keyword evidence="4" id="KW-1185">Reference proteome</keyword>
<dbReference type="RefSeq" id="WP_258799269.1">
    <property type="nucleotide sequence ID" value="NZ_JANTHX010000008.1"/>
</dbReference>
<accession>A0ABT1ZHF3</accession>
<reference evidence="3 4" key="1">
    <citation type="submission" date="2022-08" db="EMBL/GenBank/DDBJ databases">
        <authorList>
            <person name="Li F."/>
        </authorList>
    </citation>
    <scope>NUCLEOTIDE SEQUENCE [LARGE SCALE GENOMIC DNA]</scope>
    <source>
        <strain evidence="3 4">10F1B-8-1</strain>
    </source>
</reference>
<dbReference type="Proteomes" id="UP001205337">
    <property type="component" value="Unassembled WGS sequence"/>
</dbReference>
<feature type="domain" description="Xylose isomerase-like TIM barrel" evidence="2">
    <location>
        <begin position="36"/>
        <end position="261"/>
    </location>
</feature>
<dbReference type="PANTHER" id="PTHR12110:SF52">
    <property type="entry name" value="XYLOSE ISOMERASE"/>
    <property type="match status" value="1"/>
</dbReference>